<reference evidence="1 2" key="1">
    <citation type="submission" date="2018-03" db="EMBL/GenBank/DDBJ databases">
        <title>Bacillus urumqiensis sp. nov., a moderately haloalkaliphilic bacterium isolated from a salt lake.</title>
        <authorList>
            <person name="Zhao B."/>
            <person name="Liao Z."/>
        </authorList>
    </citation>
    <scope>NUCLEOTIDE SEQUENCE [LARGE SCALE GENOMIC DNA]</scope>
    <source>
        <strain evidence="1 2">BZ-SZ-XJ18</strain>
    </source>
</reference>
<proteinExistence type="predicted"/>
<protein>
    <submittedName>
        <fullName evidence="1">Uncharacterized protein</fullName>
    </submittedName>
</protein>
<name>A0A2P6MJJ8_ALKUR</name>
<evidence type="ECO:0000313" key="2">
    <source>
        <dbReference type="Proteomes" id="UP000243650"/>
    </source>
</evidence>
<gene>
    <name evidence="1" type="ORF">C6I21_03705</name>
</gene>
<dbReference type="Proteomes" id="UP000243650">
    <property type="component" value="Unassembled WGS sequence"/>
</dbReference>
<dbReference type="AlphaFoldDB" id="A0A2P6MJJ8"/>
<dbReference type="EMBL" id="PVNS01000003">
    <property type="protein sequence ID" value="PRO66456.1"/>
    <property type="molecule type" value="Genomic_DNA"/>
</dbReference>
<comment type="caution">
    <text evidence="1">The sequence shown here is derived from an EMBL/GenBank/DDBJ whole genome shotgun (WGS) entry which is preliminary data.</text>
</comment>
<evidence type="ECO:0000313" key="1">
    <source>
        <dbReference type="EMBL" id="PRO66456.1"/>
    </source>
</evidence>
<sequence length="177" mass="19808">MGGAGFLRASDESFFLSRPYIYDTNDSGRETHMRKQRLLLAALPLILIGCSGETLQEYVFAAETDSWETELFVEQHPAAENISEEALLQVQHAGDSADIESVEVQLWIDRLGGGSTSTSLSYMPEDGSLEMLLSNYDFVYEEEKGNPIHVQVTWQEDQEEYTDEMVLEPAGSQETEG</sequence>
<accession>A0A2P6MJJ8</accession>
<organism evidence="1 2">
    <name type="scientific">Alkalicoccus urumqiensis</name>
    <name type="common">Bacillus urumqiensis</name>
    <dbReference type="NCBI Taxonomy" id="1548213"/>
    <lineage>
        <taxon>Bacteria</taxon>
        <taxon>Bacillati</taxon>
        <taxon>Bacillota</taxon>
        <taxon>Bacilli</taxon>
        <taxon>Bacillales</taxon>
        <taxon>Bacillaceae</taxon>
        <taxon>Alkalicoccus</taxon>
    </lineage>
</organism>
<keyword evidence="2" id="KW-1185">Reference proteome</keyword>